<gene>
    <name evidence="1" type="ORF">L6452_37324</name>
</gene>
<sequence length="798" mass="91084">MRSVDLPSICRRKLINRSRHQFFNLILVNLLAIPGGKRYVGHSLESTLKSSNNGDSGSIDKMSLASNLANLVEESSFVDEKKPKSRLELKRFLEMRIKGRVKDQFRDGKFHDLIGKVIANPYTLQDAYDSIRVNSNVNLLSKSDDIQFDSLAEELSFGKFNVHDNVYSISTRGANKETLVLPNIKLNIIQEAIRIALEVVYKPHYSKISHGCRSGRGQSSALKYICKEISNPDWWFTLVLNKKVDASILAKLISTMGSKIEDPRLYAIIHSMFDAGILNMEFGGFAKGHGLPQEGVLSPVLMNIYLDIFDREFIKLSMKYEALDTQDDGERDGSHSKLRSWFRRQVSHGSERNGGNISGVRIHCCRVMDEILIVIRGSKEASLALKSEIETYMRDTLYLDIDSKGEIIACNDPQGIRFLGNLVKSTVRESPAVRAVHKLKEKVKLFASQKQELWEEGAVRIGKKCLGHGFKKVKESEIRHLADSHSILSQVSHFRKPGMETDHWYKVLLKIWMQAINAKYAESEESFLSKFITEKALPPGLKDSYYIFQKHAKKYVSSETTSTLALLHESSSSSEVVSIREVLAPLKAIRMCLQRYGMTTSEGYPRACHMLLLLDHDHIIDWFSGIVHRWLRWYRLCNNFVEIKFFITEEVRKSCIRTLATKYRLHESEIERRFDLDLSRLPSTEEIENETLVSEDTSYDEGLLYGIPYSGLCLLALARIVSESRPCTCFAIGCRSSAPCVYTIHVMQKQKFPVWKTGFYSCIHPSIHRRRIGLCKQHLKDLYLGHISLQSICFGAWK</sequence>
<keyword evidence="2" id="KW-1185">Reference proteome</keyword>
<protein>
    <submittedName>
        <fullName evidence="1">Uncharacterized protein</fullName>
    </submittedName>
</protein>
<dbReference type="Proteomes" id="UP001055879">
    <property type="component" value="Linkage Group LG14"/>
</dbReference>
<comment type="caution">
    <text evidence="1">The sequence shown here is derived from an EMBL/GenBank/DDBJ whole genome shotgun (WGS) entry which is preliminary data.</text>
</comment>
<proteinExistence type="predicted"/>
<accession>A0ACB8Y3Q1</accession>
<evidence type="ECO:0000313" key="2">
    <source>
        <dbReference type="Proteomes" id="UP001055879"/>
    </source>
</evidence>
<dbReference type="EMBL" id="CM042060">
    <property type="protein sequence ID" value="KAI3678045.1"/>
    <property type="molecule type" value="Genomic_DNA"/>
</dbReference>
<reference evidence="2" key="1">
    <citation type="journal article" date="2022" name="Mol. Ecol. Resour.">
        <title>The genomes of chicory, endive, great burdock and yacon provide insights into Asteraceae palaeo-polyploidization history and plant inulin production.</title>
        <authorList>
            <person name="Fan W."/>
            <person name="Wang S."/>
            <person name="Wang H."/>
            <person name="Wang A."/>
            <person name="Jiang F."/>
            <person name="Liu H."/>
            <person name="Zhao H."/>
            <person name="Xu D."/>
            <person name="Zhang Y."/>
        </authorList>
    </citation>
    <scope>NUCLEOTIDE SEQUENCE [LARGE SCALE GENOMIC DNA]</scope>
    <source>
        <strain evidence="2">cv. Niubang</strain>
    </source>
</reference>
<evidence type="ECO:0000313" key="1">
    <source>
        <dbReference type="EMBL" id="KAI3678045.1"/>
    </source>
</evidence>
<organism evidence="1 2">
    <name type="scientific">Arctium lappa</name>
    <name type="common">Greater burdock</name>
    <name type="synonym">Lappa major</name>
    <dbReference type="NCBI Taxonomy" id="4217"/>
    <lineage>
        <taxon>Eukaryota</taxon>
        <taxon>Viridiplantae</taxon>
        <taxon>Streptophyta</taxon>
        <taxon>Embryophyta</taxon>
        <taxon>Tracheophyta</taxon>
        <taxon>Spermatophyta</taxon>
        <taxon>Magnoliopsida</taxon>
        <taxon>eudicotyledons</taxon>
        <taxon>Gunneridae</taxon>
        <taxon>Pentapetalae</taxon>
        <taxon>asterids</taxon>
        <taxon>campanulids</taxon>
        <taxon>Asterales</taxon>
        <taxon>Asteraceae</taxon>
        <taxon>Carduoideae</taxon>
        <taxon>Cardueae</taxon>
        <taxon>Arctiinae</taxon>
        <taxon>Arctium</taxon>
    </lineage>
</organism>
<reference evidence="1 2" key="2">
    <citation type="journal article" date="2022" name="Mol. Ecol. Resour.">
        <title>The genomes of chicory, endive, great burdock and yacon provide insights into Asteraceae paleo-polyploidization history and plant inulin production.</title>
        <authorList>
            <person name="Fan W."/>
            <person name="Wang S."/>
            <person name="Wang H."/>
            <person name="Wang A."/>
            <person name="Jiang F."/>
            <person name="Liu H."/>
            <person name="Zhao H."/>
            <person name="Xu D."/>
            <person name="Zhang Y."/>
        </authorList>
    </citation>
    <scope>NUCLEOTIDE SEQUENCE [LARGE SCALE GENOMIC DNA]</scope>
    <source>
        <strain evidence="2">cv. Niubang</strain>
    </source>
</reference>
<name>A0ACB8Y3Q1_ARCLA</name>